<sequence length="273" mass="29970">MAAGVSDWQLRHREVVRSSRDTYLPRAGVDELRQRIDAVLLGAPPGAVLSHLTAAALWRFEVPLVGDDRRVHLSVPPGSRVRSRADRVVHASPVPGPETRRLHGLLVTSASRTWMDLAAVVPPAALLAVTDQMLARRFPADEFPAVVARARGRRGVATARAVMSLGDPLAGSPMESVLRWILLEAGLPCPVLQHVIRARGRFLGQVDMAWPDRRVLVEFDGEVHRERRVFVDDVRRQNGLVLAGWTVLRFTSADVLGRPQHVLATIRAALGLA</sequence>
<dbReference type="AlphaFoldDB" id="A0A285VG64"/>
<feature type="domain" description="DUF559" evidence="1">
    <location>
        <begin position="206"/>
        <end position="270"/>
    </location>
</feature>
<dbReference type="SUPFAM" id="SSF52980">
    <property type="entry name" value="Restriction endonuclease-like"/>
    <property type="match status" value="1"/>
</dbReference>
<evidence type="ECO:0000259" key="1">
    <source>
        <dbReference type="Pfam" id="PF04480"/>
    </source>
</evidence>
<accession>A0A285VG64</accession>
<dbReference type="GO" id="GO:0004519">
    <property type="term" value="F:endonuclease activity"/>
    <property type="evidence" value="ECO:0007669"/>
    <property type="project" value="UniProtKB-KW"/>
</dbReference>
<keyword evidence="3" id="KW-1185">Reference proteome</keyword>
<gene>
    <name evidence="2" type="ORF">SAMN05660748_3763</name>
</gene>
<evidence type="ECO:0000313" key="3">
    <source>
        <dbReference type="Proteomes" id="UP000219435"/>
    </source>
</evidence>
<reference evidence="3" key="1">
    <citation type="submission" date="2017-08" db="EMBL/GenBank/DDBJ databases">
        <authorList>
            <person name="Varghese N."/>
            <person name="Submissions S."/>
        </authorList>
    </citation>
    <scope>NUCLEOTIDE SEQUENCE [LARGE SCALE GENOMIC DNA]</scope>
    <source>
        <strain evidence="3">DSM 4725</strain>
    </source>
</reference>
<protein>
    <submittedName>
        <fullName evidence="2">Very-short-patch-repair endonuclease</fullName>
    </submittedName>
</protein>
<proteinExistence type="predicted"/>
<keyword evidence="2" id="KW-0255">Endonuclease</keyword>
<dbReference type="InterPro" id="IPR007569">
    <property type="entry name" value="DUF559"/>
</dbReference>
<evidence type="ECO:0000313" key="2">
    <source>
        <dbReference type="EMBL" id="SOC51541.1"/>
    </source>
</evidence>
<organism evidence="2 3">
    <name type="scientific">Blastococcus aggregatus</name>
    <dbReference type="NCBI Taxonomy" id="38502"/>
    <lineage>
        <taxon>Bacteria</taxon>
        <taxon>Bacillati</taxon>
        <taxon>Actinomycetota</taxon>
        <taxon>Actinomycetes</taxon>
        <taxon>Geodermatophilales</taxon>
        <taxon>Geodermatophilaceae</taxon>
        <taxon>Blastococcus</taxon>
    </lineage>
</organism>
<dbReference type="InterPro" id="IPR011335">
    <property type="entry name" value="Restrct_endonuc-II-like"/>
</dbReference>
<dbReference type="EMBL" id="OBQI01000006">
    <property type="protein sequence ID" value="SOC51541.1"/>
    <property type="molecule type" value="Genomic_DNA"/>
</dbReference>
<keyword evidence="2" id="KW-0378">Hydrolase</keyword>
<dbReference type="Proteomes" id="UP000219435">
    <property type="component" value="Unassembled WGS sequence"/>
</dbReference>
<dbReference type="Pfam" id="PF04480">
    <property type="entry name" value="DUF559"/>
    <property type="match status" value="1"/>
</dbReference>
<keyword evidence="2" id="KW-0540">Nuclease</keyword>
<name>A0A285VG64_9ACTN</name>
<dbReference type="Gene3D" id="3.40.960.10">
    <property type="entry name" value="VSR Endonuclease"/>
    <property type="match status" value="1"/>
</dbReference>